<evidence type="ECO:0000313" key="3">
    <source>
        <dbReference type="Proteomes" id="UP000293719"/>
    </source>
</evidence>
<reference evidence="2 3" key="1">
    <citation type="journal article" date="2017" name="Int. J. Syst. Evol. Microbiol.">
        <title>Roseitalea porphyridii gen. nov., sp. nov., isolated from a red alga, and reclassification of Hoeflea suaedae Chung et al. 2013 as Pseudohoeflea suaedae gen. nov., comb. nov.</title>
        <authorList>
            <person name="Hyeon J.W."/>
            <person name="Jeong S.E."/>
            <person name="Baek K."/>
            <person name="Jeon C.O."/>
        </authorList>
    </citation>
    <scope>NUCLEOTIDE SEQUENCE [LARGE SCALE GENOMIC DNA]</scope>
    <source>
        <strain evidence="2 3">MA7-20</strain>
    </source>
</reference>
<dbReference type="EMBL" id="CP036532">
    <property type="protein sequence ID" value="QBK29784.1"/>
    <property type="molecule type" value="Genomic_DNA"/>
</dbReference>
<accession>A0A4P6UZM3</accession>
<dbReference type="GeneID" id="90766394"/>
<dbReference type="Proteomes" id="UP000293719">
    <property type="component" value="Chromosome"/>
</dbReference>
<protein>
    <recommendedName>
        <fullName evidence="1">Ribbon-helix-helix protein RHH domain-containing protein</fullName>
    </recommendedName>
</protein>
<dbReference type="InterPro" id="IPR045559">
    <property type="entry name" value="RHH_9"/>
</dbReference>
<evidence type="ECO:0000259" key="1">
    <source>
        <dbReference type="Pfam" id="PF19839"/>
    </source>
</evidence>
<organism evidence="2 3">
    <name type="scientific">Roseitalea porphyridii</name>
    <dbReference type="NCBI Taxonomy" id="1852022"/>
    <lineage>
        <taxon>Bacteria</taxon>
        <taxon>Pseudomonadati</taxon>
        <taxon>Pseudomonadota</taxon>
        <taxon>Alphaproteobacteria</taxon>
        <taxon>Hyphomicrobiales</taxon>
        <taxon>Ahrensiaceae</taxon>
        <taxon>Roseitalea</taxon>
    </lineage>
</organism>
<gene>
    <name evidence="2" type="ORF">E0E05_03715</name>
</gene>
<dbReference type="Pfam" id="PF19839">
    <property type="entry name" value="RHH_9"/>
    <property type="match status" value="1"/>
</dbReference>
<keyword evidence="3" id="KW-1185">Reference proteome</keyword>
<proteinExistence type="predicted"/>
<dbReference type="AlphaFoldDB" id="A0A4P6UZM3"/>
<name>A0A4P6UZM3_9HYPH</name>
<dbReference type="OrthoDB" id="5124853at2"/>
<dbReference type="RefSeq" id="WP_046281673.1">
    <property type="nucleotide sequence ID" value="NZ_CP036532.1"/>
</dbReference>
<dbReference type="KEGG" id="rpod:E0E05_03715"/>
<sequence length="61" mass="7228">MSEKDAGMRIRVERTLREEFLKACRAQDLPAAQVIRAFMREYVKKQQNGQAQRDEESETQR</sequence>
<feature type="domain" description="Ribbon-helix-helix protein RHH" evidence="1">
    <location>
        <begin position="12"/>
        <end position="46"/>
    </location>
</feature>
<evidence type="ECO:0000313" key="2">
    <source>
        <dbReference type="EMBL" id="QBK29784.1"/>
    </source>
</evidence>